<evidence type="ECO:0000313" key="1">
    <source>
        <dbReference type="EMBL" id="QDU56360.1"/>
    </source>
</evidence>
<protein>
    <submittedName>
        <fullName evidence="1">Uncharacterized protein</fullName>
    </submittedName>
</protein>
<dbReference type="KEGG" id="amuc:Pan181_25690"/>
<evidence type="ECO:0000313" key="2">
    <source>
        <dbReference type="Proteomes" id="UP000315750"/>
    </source>
</evidence>
<sequence length="82" mass="9818">MQLITGKRLASVTRRENRFPLDAFWGMGIYSQSKTTGFIAWAQIQFSHRWENWESIRERWESIPSESGSERYWSDWVSSWKG</sequence>
<accession>A0A518ANR6</accession>
<dbReference type="AlphaFoldDB" id="A0A518ANR6"/>
<dbReference type="Proteomes" id="UP000315750">
    <property type="component" value="Chromosome"/>
</dbReference>
<reference evidence="1 2" key="1">
    <citation type="submission" date="2019-02" db="EMBL/GenBank/DDBJ databases">
        <title>Deep-cultivation of Planctomycetes and their phenomic and genomic characterization uncovers novel biology.</title>
        <authorList>
            <person name="Wiegand S."/>
            <person name="Jogler M."/>
            <person name="Boedeker C."/>
            <person name="Pinto D."/>
            <person name="Vollmers J."/>
            <person name="Rivas-Marin E."/>
            <person name="Kohn T."/>
            <person name="Peeters S.H."/>
            <person name="Heuer A."/>
            <person name="Rast P."/>
            <person name="Oberbeckmann S."/>
            <person name="Bunk B."/>
            <person name="Jeske O."/>
            <person name="Meyerdierks A."/>
            <person name="Storesund J.E."/>
            <person name="Kallscheuer N."/>
            <person name="Luecker S."/>
            <person name="Lage O.M."/>
            <person name="Pohl T."/>
            <person name="Merkel B.J."/>
            <person name="Hornburger P."/>
            <person name="Mueller R.-W."/>
            <person name="Bruemmer F."/>
            <person name="Labrenz M."/>
            <person name="Spormann A.M."/>
            <person name="Op den Camp H."/>
            <person name="Overmann J."/>
            <person name="Amann R."/>
            <person name="Jetten M.S.M."/>
            <person name="Mascher T."/>
            <person name="Medema M.H."/>
            <person name="Devos D.P."/>
            <person name="Kaster A.-K."/>
            <person name="Ovreas L."/>
            <person name="Rohde M."/>
            <person name="Galperin M.Y."/>
            <person name="Jogler C."/>
        </authorList>
    </citation>
    <scope>NUCLEOTIDE SEQUENCE [LARGE SCALE GENOMIC DNA]</scope>
    <source>
        <strain evidence="1 2">Pan181</strain>
    </source>
</reference>
<organism evidence="1 2">
    <name type="scientific">Aeoliella mucimassa</name>
    <dbReference type="NCBI Taxonomy" id="2527972"/>
    <lineage>
        <taxon>Bacteria</taxon>
        <taxon>Pseudomonadati</taxon>
        <taxon>Planctomycetota</taxon>
        <taxon>Planctomycetia</taxon>
        <taxon>Pirellulales</taxon>
        <taxon>Lacipirellulaceae</taxon>
        <taxon>Aeoliella</taxon>
    </lineage>
</organism>
<gene>
    <name evidence="1" type="ORF">Pan181_25690</name>
</gene>
<dbReference type="EMBL" id="CP036278">
    <property type="protein sequence ID" value="QDU56360.1"/>
    <property type="molecule type" value="Genomic_DNA"/>
</dbReference>
<name>A0A518ANR6_9BACT</name>
<proteinExistence type="predicted"/>
<keyword evidence="2" id="KW-1185">Reference proteome</keyword>